<evidence type="ECO:0000256" key="4">
    <source>
        <dbReference type="ARBA" id="ARBA00023136"/>
    </source>
</evidence>
<dbReference type="GO" id="GO:0005262">
    <property type="term" value="F:calcium channel activity"/>
    <property type="evidence" value="ECO:0007669"/>
    <property type="project" value="TreeGrafter"/>
</dbReference>
<dbReference type="GO" id="GO:0006874">
    <property type="term" value="P:intracellular calcium ion homeostasis"/>
    <property type="evidence" value="ECO:0007669"/>
    <property type="project" value="TreeGrafter"/>
</dbReference>
<evidence type="ECO:0000259" key="6">
    <source>
        <dbReference type="Pfam" id="PF01699"/>
    </source>
</evidence>
<evidence type="ECO:0000256" key="5">
    <source>
        <dbReference type="SAM" id="Phobius"/>
    </source>
</evidence>
<sequence length="167" mass="17447">MELLWFLLGLVLLVVGAEALVRGASALALPEVATSIIAALRGQRDIAVGNVVGSNVFNILGVLGLSSLVSPAGIAVAPSVLAFDLPVMIAVMLACLPIFFTGSLIARWEGAMFLGLYAAYMAYVLLAAQQHDALRPYSAVMATAVLPLVALTLAGIAWREWQGRRGG</sequence>
<dbReference type="AlphaFoldDB" id="A0A2G8TC19"/>
<comment type="caution">
    <text evidence="7">The sequence shown here is derived from an EMBL/GenBank/DDBJ whole genome shotgun (WGS) entry which is preliminary data.</text>
</comment>
<dbReference type="InterPro" id="IPR044880">
    <property type="entry name" value="NCX_ion-bd_dom_sf"/>
</dbReference>
<dbReference type="InterPro" id="IPR004837">
    <property type="entry name" value="NaCa_Exmemb"/>
</dbReference>
<dbReference type="EMBL" id="PDOC01000012">
    <property type="protein sequence ID" value="PIL43590.1"/>
    <property type="molecule type" value="Genomic_DNA"/>
</dbReference>
<dbReference type="Pfam" id="PF01699">
    <property type="entry name" value="Na_Ca_ex"/>
    <property type="match status" value="1"/>
</dbReference>
<dbReference type="OrthoDB" id="9794225at2"/>
<organism evidence="7 8">
    <name type="scientific">Massilia eurypsychrophila</name>
    <dbReference type="NCBI Taxonomy" id="1485217"/>
    <lineage>
        <taxon>Bacteria</taxon>
        <taxon>Pseudomonadati</taxon>
        <taxon>Pseudomonadota</taxon>
        <taxon>Betaproteobacteria</taxon>
        <taxon>Burkholderiales</taxon>
        <taxon>Oxalobacteraceae</taxon>
        <taxon>Telluria group</taxon>
        <taxon>Massilia</taxon>
    </lineage>
</organism>
<reference evidence="7 8" key="1">
    <citation type="submission" date="2017-10" db="EMBL/GenBank/DDBJ databases">
        <title>Massilia psychrophilum sp. nov., a novel purple-pigmented bacterium isolated from Tianshan glacier, Xinjiang Municipality, China.</title>
        <authorList>
            <person name="Wang H."/>
        </authorList>
    </citation>
    <scope>NUCLEOTIDE SEQUENCE [LARGE SCALE GENOMIC DNA]</scope>
    <source>
        <strain evidence="7 8">JCM 30074</strain>
    </source>
</reference>
<accession>A0A2G8TC19</accession>
<feature type="domain" description="Sodium/calcium exchanger membrane region" evidence="6">
    <location>
        <begin position="29"/>
        <end position="125"/>
    </location>
</feature>
<dbReference type="Proteomes" id="UP000230390">
    <property type="component" value="Unassembled WGS sequence"/>
</dbReference>
<keyword evidence="2 5" id="KW-0812">Transmembrane</keyword>
<name>A0A2G8TC19_9BURK</name>
<feature type="transmembrane region" description="Helical" evidence="5">
    <location>
        <begin position="47"/>
        <end position="69"/>
    </location>
</feature>
<comment type="subcellular location">
    <subcellularLocation>
        <location evidence="1">Membrane</location>
        <topology evidence="1">Multi-pass membrane protein</topology>
    </subcellularLocation>
</comment>
<gene>
    <name evidence="7" type="ORF">CR105_17660</name>
</gene>
<feature type="transmembrane region" description="Helical" evidence="5">
    <location>
        <begin position="81"/>
        <end position="105"/>
    </location>
</feature>
<dbReference type="GO" id="GO:0005886">
    <property type="term" value="C:plasma membrane"/>
    <property type="evidence" value="ECO:0007669"/>
    <property type="project" value="TreeGrafter"/>
</dbReference>
<feature type="transmembrane region" description="Helical" evidence="5">
    <location>
        <begin position="140"/>
        <end position="158"/>
    </location>
</feature>
<keyword evidence="3 5" id="KW-1133">Transmembrane helix</keyword>
<protein>
    <recommendedName>
        <fullName evidence="6">Sodium/calcium exchanger membrane region domain-containing protein</fullName>
    </recommendedName>
</protein>
<dbReference type="PANTHER" id="PTHR10846:SF8">
    <property type="entry name" value="INNER MEMBRANE PROTEIN YRBG"/>
    <property type="match status" value="1"/>
</dbReference>
<dbReference type="InterPro" id="IPR004481">
    <property type="entry name" value="K/Na/Ca-exchanger"/>
</dbReference>
<dbReference type="Gene3D" id="1.20.1420.30">
    <property type="entry name" value="NCX, central ion-binding region"/>
    <property type="match status" value="1"/>
</dbReference>
<dbReference type="RefSeq" id="WP_099790571.1">
    <property type="nucleotide sequence ID" value="NZ_JBHLYV010000099.1"/>
</dbReference>
<feature type="transmembrane region" description="Helical" evidence="5">
    <location>
        <begin position="111"/>
        <end position="128"/>
    </location>
</feature>
<proteinExistence type="predicted"/>
<keyword evidence="8" id="KW-1185">Reference proteome</keyword>
<evidence type="ECO:0000256" key="3">
    <source>
        <dbReference type="ARBA" id="ARBA00022989"/>
    </source>
</evidence>
<evidence type="ECO:0000256" key="1">
    <source>
        <dbReference type="ARBA" id="ARBA00004141"/>
    </source>
</evidence>
<evidence type="ECO:0000313" key="7">
    <source>
        <dbReference type="EMBL" id="PIL43590.1"/>
    </source>
</evidence>
<dbReference type="PANTHER" id="PTHR10846">
    <property type="entry name" value="SODIUM/POTASSIUM/CALCIUM EXCHANGER"/>
    <property type="match status" value="1"/>
</dbReference>
<keyword evidence="4 5" id="KW-0472">Membrane</keyword>
<evidence type="ECO:0000313" key="8">
    <source>
        <dbReference type="Proteomes" id="UP000230390"/>
    </source>
</evidence>
<evidence type="ECO:0000256" key="2">
    <source>
        <dbReference type="ARBA" id="ARBA00022692"/>
    </source>
</evidence>
<dbReference type="GO" id="GO:0008273">
    <property type="term" value="F:calcium, potassium:sodium antiporter activity"/>
    <property type="evidence" value="ECO:0007669"/>
    <property type="project" value="TreeGrafter"/>
</dbReference>